<evidence type="ECO:0000256" key="5">
    <source>
        <dbReference type="ARBA" id="ARBA00022801"/>
    </source>
</evidence>
<comment type="catalytic activity">
    <reaction evidence="1 8">
        <text>a beta-lactam + H2O = a substituted beta-amino acid</text>
        <dbReference type="Rhea" id="RHEA:20401"/>
        <dbReference type="ChEBI" id="CHEBI:15377"/>
        <dbReference type="ChEBI" id="CHEBI:35627"/>
        <dbReference type="ChEBI" id="CHEBI:140347"/>
        <dbReference type="EC" id="3.5.2.6"/>
    </reaction>
</comment>
<keyword evidence="6 8" id="KW-0046">Antibiotic resistance</keyword>
<dbReference type="EC" id="3.5.2.6" evidence="3 8"/>
<dbReference type="PROSITE" id="PS00337">
    <property type="entry name" value="BETA_LACTAMASE_D"/>
    <property type="match status" value="1"/>
</dbReference>
<protein>
    <recommendedName>
        <fullName evidence="3 8">Beta-lactamase</fullName>
        <ecNumber evidence="3 8">3.5.2.6</ecNumber>
    </recommendedName>
</protein>
<feature type="transmembrane region" description="Helical" evidence="9">
    <location>
        <begin position="6"/>
        <end position="25"/>
    </location>
</feature>
<keyword evidence="5 8" id="KW-0378">Hydrolase</keyword>
<dbReference type="InterPro" id="IPR012338">
    <property type="entry name" value="Beta-lactam/transpept-like"/>
</dbReference>
<evidence type="ECO:0000256" key="1">
    <source>
        <dbReference type="ARBA" id="ARBA00001526"/>
    </source>
</evidence>
<dbReference type="AlphaFoldDB" id="A0A1N7L5H3"/>
<dbReference type="GO" id="GO:0008800">
    <property type="term" value="F:beta-lactamase activity"/>
    <property type="evidence" value="ECO:0007669"/>
    <property type="project" value="UniProtKB-UniRule"/>
</dbReference>
<dbReference type="GO" id="GO:0005886">
    <property type="term" value="C:plasma membrane"/>
    <property type="evidence" value="ECO:0007669"/>
    <property type="project" value="TreeGrafter"/>
</dbReference>
<evidence type="ECO:0000256" key="6">
    <source>
        <dbReference type="ARBA" id="ARBA00023251"/>
    </source>
</evidence>
<organism evidence="11 12">
    <name type="scientific">Filimonas lacunae</name>
    <dbReference type="NCBI Taxonomy" id="477680"/>
    <lineage>
        <taxon>Bacteria</taxon>
        <taxon>Pseudomonadati</taxon>
        <taxon>Bacteroidota</taxon>
        <taxon>Chitinophagia</taxon>
        <taxon>Chitinophagales</taxon>
        <taxon>Chitinophagaceae</taxon>
        <taxon>Filimonas</taxon>
    </lineage>
</organism>
<keyword evidence="9" id="KW-0472">Membrane</keyword>
<dbReference type="Pfam" id="PF00905">
    <property type="entry name" value="Transpeptidase"/>
    <property type="match status" value="1"/>
</dbReference>
<feature type="domain" description="Penicillin-binding protein transpeptidase" evidence="10">
    <location>
        <begin position="101"/>
        <end position="317"/>
    </location>
</feature>
<keyword evidence="9" id="KW-1133">Transmembrane helix</keyword>
<gene>
    <name evidence="11" type="ORF">SAMN05421788_101655</name>
</gene>
<evidence type="ECO:0000256" key="7">
    <source>
        <dbReference type="PIRSR" id="PIRSR602137-50"/>
    </source>
</evidence>
<dbReference type="GO" id="GO:0071555">
    <property type="term" value="P:cell wall organization"/>
    <property type="evidence" value="ECO:0007669"/>
    <property type="project" value="TreeGrafter"/>
</dbReference>
<dbReference type="PANTHER" id="PTHR30627:SF6">
    <property type="entry name" value="BETA-LACTAMASE YBXI-RELATED"/>
    <property type="match status" value="1"/>
</dbReference>
<evidence type="ECO:0000313" key="12">
    <source>
        <dbReference type="Proteomes" id="UP000186917"/>
    </source>
</evidence>
<feature type="transmembrane region" description="Helical" evidence="9">
    <location>
        <begin position="37"/>
        <end position="62"/>
    </location>
</feature>
<evidence type="ECO:0000256" key="4">
    <source>
        <dbReference type="ARBA" id="ARBA00022729"/>
    </source>
</evidence>
<proteinExistence type="inferred from homology"/>
<evidence type="ECO:0000256" key="8">
    <source>
        <dbReference type="RuleBase" id="RU361140"/>
    </source>
</evidence>
<feature type="modified residue" description="N6-carboxylysine" evidence="7">
    <location>
        <position position="118"/>
    </location>
</feature>
<dbReference type="GO" id="GO:0046677">
    <property type="term" value="P:response to antibiotic"/>
    <property type="evidence" value="ECO:0007669"/>
    <property type="project" value="UniProtKB-UniRule"/>
</dbReference>
<sequence>MARIAGHVAFILPLCRFILLLCCFCNMKYYILLLLQVIFAAIIECMKQFLGLAVLSVMVGMYSCTPNNVTIENSWEKYFDSSKVTGTFGLYDNGQGKFFVYNLSRFKDSTYLPGSTFKILNSLIGLEKGTISNKKMALPWDKVVRKYPNGDTATGWNKDLTMEEAFKASAVPYFQEIARRIGRDTMQRWLDSLGYGSRYKKSAITAANLDTFWLDNSVKVTADEQLGLVKKLYFGQLPFHKKTTQEVVKDLLIQENNANYTLAYKTGWAFNESGKAIGWLVGWVEENRHPYFFAMNVEGPANTNMTQVREYLLKSILKQMGFLEGKK</sequence>
<dbReference type="SUPFAM" id="SSF56601">
    <property type="entry name" value="beta-lactamase/transpeptidase-like"/>
    <property type="match status" value="1"/>
</dbReference>
<evidence type="ECO:0000256" key="9">
    <source>
        <dbReference type="SAM" id="Phobius"/>
    </source>
</evidence>
<dbReference type="InterPro" id="IPR002137">
    <property type="entry name" value="Beta-lactam_class-D_AS"/>
</dbReference>
<name>A0A1N7L5H3_9BACT</name>
<dbReference type="GO" id="GO:0008658">
    <property type="term" value="F:penicillin binding"/>
    <property type="evidence" value="ECO:0007669"/>
    <property type="project" value="InterPro"/>
</dbReference>
<keyword evidence="9" id="KW-0812">Transmembrane</keyword>
<dbReference type="InterPro" id="IPR001460">
    <property type="entry name" value="PCN-bd_Tpept"/>
</dbReference>
<comment type="similarity">
    <text evidence="2 8">Belongs to the class-D beta-lactamase family.</text>
</comment>
<dbReference type="GO" id="GO:0017001">
    <property type="term" value="P:antibiotic catabolic process"/>
    <property type="evidence" value="ECO:0007669"/>
    <property type="project" value="InterPro"/>
</dbReference>
<keyword evidence="12" id="KW-1185">Reference proteome</keyword>
<evidence type="ECO:0000256" key="2">
    <source>
        <dbReference type="ARBA" id="ARBA00007898"/>
    </source>
</evidence>
<dbReference type="EMBL" id="FTOR01000001">
    <property type="protein sequence ID" value="SIS69098.1"/>
    <property type="molecule type" value="Genomic_DNA"/>
</dbReference>
<dbReference type="STRING" id="477680.SAMN05421788_101655"/>
<dbReference type="InterPro" id="IPR050515">
    <property type="entry name" value="Beta-lactam/transpept"/>
</dbReference>
<accession>A0A1N7L5H3</accession>
<reference evidence="12" key="1">
    <citation type="submission" date="2017-01" db="EMBL/GenBank/DDBJ databases">
        <authorList>
            <person name="Varghese N."/>
            <person name="Submissions S."/>
        </authorList>
    </citation>
    <scope>NUCLEOTIDE SEQUENCE [LARGE SCALE GENOMIC DNA]</scope>
    <source>
        <strain evidence="12">DSM 21054</strain>
    </source>
</reference>
<dbReference type="PANTHER" id="PTHR30627">
    <property type="entry name" value="PEPTIDOGLYCAN D,D-TRANSPEPTIDASE"/>
    <property type="match status" value="1"/>
</dbReference>
<feature type="active site" description="Acyl-ester intermediate" evidence="7">
    <location>
        <position position="115"/>
    </location>
</feature>
<evidence type="ECO:0000313" key="11">
    <source>
        <dbReference type="EMBL" id="SIS69098.1"/>
    </source>
</evidence>
<dbReference type="Proteomes" id="UP000186917">
    <property type="component" value="Unassembled WGS sequence"/>
</dbReference>
<evidence type="ECO:0000256" key="3">
    <source>
        <dbReference type="ARBA" id="ARBA00012865"/>
    </source>
</evidence>
<evidence type="ECO:0000259" key="10">
    <source>
        <dbReference type="Pfam" id="PF00905"/>
    </source>
</evidence>
<keyword evidence="4" id="KW-0732">Signal</keyword>
<dbReference type="Gene3D" id="3.40.710.10">
    <property type="entry name" value="DD-peptidase/beta-lactamase superfamily"/>
    <property type="match status" value="1"/>
</dbReference>